<proteinExistence type="predicted"/>
<evidence type="ECO:0000313" key="2">
    <source>
        <dbReference type="Proteomes" id="UP001283361"/>
    </source>
</evidence>
<dbReference type="Proteomes" id="UP001283361">
    <property type="component" value="Unassembled WGS sequence"/>
</dbReference>
<protein>
    <submittedName>
        <fullName evidence="1">Uncharacterized protein</fullName>
    </submittedName>
</protein>
<gene>
    <name evidence="1" type="ORF">RRG08_061184</name>
</gene>
<accession>A0AAE0ZMB8</accession>
<evidence type="ECO:0000313" key="1">
    <source>
        <dbReference type="EMBL" id="KAK3772099.1"/>
    </source>
</evidence>
<organism evidence="1 2">
    <name type="scientific">Elysia crispata</name>
    <name type="common">lettuce slug</name>
    <dbReference type="NCBI Taxonomy" id="231223"/>
    <lineage>
        <taxon>Eukaryota</taxon>
        <taxon>Metazoa</taxon>
        <taxon>Spiralia</taxon>
        <taxon>Lophotrochozoa</taxon>
        <taxon>Mollusca</taxon>
        <taxon>Gastropoda</taxon>
        <taxon>Heterobranchia</taxon>
        <taxon>Euthyneura</taxon>
        <taxon>Panpulmonata</taxon>
        <taxon>Sacoglossa</taxon>
        <taxon>Placobranchoidea</taxon>
        <taxon>Plakobranchidae</taxon>
        <taxon>Elysia</taxon>
    </lineage>
</organism>
<sequence length="70" mass="7703">MTGVVKVDRAKMIVDERAGWRLHAPVVPKVQISPGKTVCFTFSKSKAMQTCSLSGYNARLKSARSLFVAF</sequence>
<keyword evidence="2" id="KW-1185">Reference proteome</keyword>
<dbReference type="AlphaFoldDB" id="A0AAE0ZMB8"/>
<name>A0AAE0ZMB8_9GAST</name>
<reference evidence="1" key="1">
    <citation type="journal article" date="2023" name="G3 (Bethesda)">
        <title>A reference genome for the long-term kleptoplast-retaining sea slug Elysia crispata morphotype clarki.</title>
        <authorList>
            <person name="Eastman K.E."/>
            <person name="Pendleton A.L."/>
            <person name="Shaikh M.A."/>
            <person name="Suttiyut T."/>
            <person name="Ogas R."/>
            <person name="Tomko P."/>
            <person name="Gavelis G."/>
            <person name="Widhalm J.R."/>
            <person name="Wisecaver J.H."/>
        </authorList>
    </citation>
    <scope>NUCLEOTIDE SEQUENCE</scope>
    <source>
        <strain evidence="1">ECLA1</strain>
    </source>
</reference>
<dbReference type="EMBL" id="JAWDGP010003660">
    <property type="protein sequence ID" value="KAK3772099.1"/>
    <property type="molecule type" value="Genomic_DNA"/>
</dbReference>
<comment type="caution">
    <text evidence="1">The sequence shown here is derived from an EMBL/GenBank/DDBJ whole genome shotgun (WGS) entry which is preliminary data.</text>
</comment>